<dbReference type="PANTHER" id="PTHR43143">
    <property type="entry name" value="METALLOPHOSPHOESTERASE, CALCINEURIN SUPERFAMILY"/>
    <property type="match status" value="1"/>
</dbReference>
<protein>
    <submittedName>
        <fullName evidence="2">Serine/threonine-protein phosphatase cpped1</fullName>
    </submittedName>
</protein>
<keyword evidence="3" id="KW-1185">Reference proteome</keyword>
<dbReference type="Pfam" id="PF00149">
    <property type="entry name" value="Metallophos"/>
    <property type="match status" value="1"/>
</dbReference>
<dbReference type="SUPFAM" id="SSF56300">
    <property type="entry name" value="Metallo-dependent phosphatases"/>
    <property type="match status" value="1"/>
</dbReference>
<dbReference type="InterPro" id="IPR051918">
    <property type="entry name" value="STPP_CPPED1"/>
</dbReference>
<dbReference type="Proteomes" id="UP001626550">
    <property type="component" value="Unassembled WGS sequence"/>
</dbReference>
<gene>
    <name evidence="2" type="primary">CPPED1</name>
    <name evidence="2" type="ORF">Ciccas_005503</name>
</gene>
<dbReference type="Gene3D" id="3.60.21.10">
    <property type="match status" value="1"/>
</dbReference>
<sequence length="304" mass="34499">MSESPASLVRGGNREAKLKQVLATDESFHFVVLADPQFGLQESYVEKKSPPFSWTRELDLLDEAIRLINRMRERPKFVVICGDLVHQGPGEPQHDQMISDLKVSLSRLDPEIDLIVLPGNHDLAAKPSPSDFSAYQAEWGNDYFRFSAGKWNCLVLNSQLWFDSSNCLEQAQAQTEWLKNLVLEQKQKFDLVFQHIPPFISEIDEADGYFNLPKANRDTILELFWQAGVSHVFTGHLHYNCLSEWVPPSSTTFNDRKPIKLVTTSSVSVPLANDPPGFRVCHLSTNADLTHRYYSLLDAPTLLQ</sequence>
<organism evidence="2 3">
    <name type="scientific">Cichlidogyrus casuarinus</name>
    <dbReference type="NCBI Taxonomy" id="1844966"/>
    <lineage>
        <taxon>Eukaryota</taxon>
        <taxon>Metazoa</taxon>
        <taxon>Spiralia</taxon>
        <taxon>Lophotrochozoa</taxon>
        <taxon>Platyhelminthes</taxon>
        <taxon>Monogenea</taxon>
        <taxon>Monopisthocotylea</taxon>
        <taxon>Dactylogyridea</taxon>
        <taxon>Ancyrocephalidae</taxon>
        <taxon>Cichlidogyrus</taxon>
    </lineage>
</organism>
<reference evidence="2 3" key="1">
    <citation type="submission" date="2024-11" db="EMBL/GenBank/DDBJ databases">
        <title>Adaptive evolution of stress response genes in parasites aligns with host niche diversity.</title>
        <authorList>
            <person name="Hahn C."/>
            <person name="Resl P."/>
        </authorList>
    </citation>
    <scope>NUCLEOTIDE SEQUENCE [LARGE SCALE GENOMIC DNA]</scope>
    <source>
        <strain evidence="2">EGGRZ-B1_66</strain>
        <tissue evidence="2">Body</tissue>
    </source>
</reference>
<feature type="domain" description="Calcineurin-like phosphoesterase" evidence="1">
    <location>
        <begin position="29"/>
        <end position="239"/>
    </location>
</feature>
<proteinExistence type="predicted"/>
<dbReference type="EMBL" id="JBJKFK010000651">
    <property type="protein sequence ID" value="KAL3315847.1"/>
    <property type="molecule type" value="Genomic_DNA"/>
</dbReference>
<dbReference type="AlphaFoldDB" id="A0ABD2Q9D7"/>
<dbReference type="PANTHER" id="PTHR43143:SF1">
    <property type="entry name" value="SERINE_THREONINE-PROTEIN PHOSPHATASE CPPED1"/>
    <property type="match status" value="1"/>
</dbReference>
<comment type="caution">
    <text evidence="2">The sequence shown here is derived from an EMBL/GenBank/DDBJ whole genome shotgun (WGS) entry which is preliminary data.</text>
</comment>
<evidence type="ECO:0000313" key="3">
    <source>
        <dbReference type="Proteomes" id="UP001626550"/>
    </source>
</evidence>
<accession>A0ABD2Q9D7</accession>
<evidence type="ECO:0000259" key="1">
    <source>
        <dbReference type="Pfam" id="PF00149"/>
    </source>
</evidence>
<dbReference type="InterPro" id="IPR029052">
    <property type="entry name" value="Metallo-depent_PP-like"/>
</dbReference>
<dbReference type="InterPro" id="IPR004843">
    <property type="entry name" value="Calcineurin-like_PHP"/>
</dbReference>
<evidence type="ECO:0000313" key="2">
    <source>
        <dbReference type="EMBL" id="KAL3315847.1"/>
    </source>
</evidence>
<name>A0ABD2Q9D7_9PLAT</name>